<evidence type="ECO:0000313" key="11">
    <source>
        <dbReference type="Proteomes" id="UP001600424"/>
    </source>
</evidence>
<evidence type="ECO:0000256" key="3">
    <source>
        <dbReference type="ARBA" id="ARBA00022679"/>
    </source>
</evidence>
<evidence type="ECO:0000256" key="6">
    <source>
        <dbReference type="ARBA" id="ARBA00022840"/>
    </source>
</evidence>
<organism evidence="10 11">
    <name type="scientific">Streptomyces wedmorensis</name>
    <dbReference type="NCBI Taxonomy" id="43759"/>
    <lineage>
        <taxon>Bacteria</taxon>
        <taxon>Bacillati</taxon>
        <taxon>Actinomycetota</taxon>
        <taxon>Actinomycetes</taxon>
        <taxon>Kitasatosporales</taxon>
        <taxon>Streptomycetaceae</taxon>
        <taxon>Streptomyces</taxon>
    </lineage>
</organism>
<comment type="caution">
    <text evidence="10">The sequence shown here is derived from an EMBL/GenBank/DDBJ whole genome shotgun (WGS) entry which is preliminary data.</text>
</comment>
<keyword evidence="11" id="KW-1185">Reference proteome</keyword>
<dbReference type="Pfam" id="PF00069">
    <property type="entry name" value="Pkinase"/>
    <property type="match status" value="1"/>
</dbReference>
<keyword evidence="5 10" id="KW-0418">Kinase</keyword>
<dbReference type="SMART" id="SM00220">
    <property type="entry name" value="S_TKc"/>
    <property type="match status" value="1"/>
</dbReference>
<keyword evidence="6" id="KW-0067">ATP-binding</keyword>
<dbReference type="Proteomes" id="UP001600424">
    <property type="component" value="Unassembled WGS sequence"/>
</dbReference>
<keyword evidence="3 10" id="KW-0808">Transferase</keyword>
<dbReference type="CDD" id="cd14014">
    <property type="entry name" value="STKc_PknB_like"/>
    <property type="match status" value="1"/>
</dbReference>
<keyword evidence="8" id="KW-0472">Membrane</keyword>
<accession>A0ABW6INK4</accession>
<evidence type="ECO:0000256" key="7">
    <source>
        <dbReference type="SAM" id="MobiDB-lite"/>
    </source>
</evidence>
<sequence>MGTVWRAHDVVLDRDVAVKELSVGELPADELAVLQSRMEQEARAAARIKHPGVVTVYDVLEQDGRPWIVMELIDGRALADVIASDGPLPPRDAARVGAQVLSALEQAHKMGVVHRDVKPANVLLEQGGRVVLSDFGIAAFEGSTRYTRDGDVVGSPDYLAPEQISGDGPGPASDLWSLGATLYTAVEGRSPFSRPSAVSTLHAVVADPLPEPRRAGPLGPVIEALLRKDPHARPTADQARRVLAAVASGSVLGTPLRAAEPHPPTQLSAAGPGPAPSAAAERAYMPTESTPSTPVRPYTGGESPTVPTTPADGGHKRRTVLLVTVALLVLLLSGGGLGVALYNNGQDKTAQPPVGTTQPMQPPTQPPASPTQPPQTTQPPPTPQPPQTTPAQPPTTPAQPPTTPAQPPQTAPAQPPTTPARPPQTTPAQPPTTPAQPPTTPAQPPTTPAQPPQTTPAQPPTTPAQPPTTPAQPPATPAPPAGYQWASDPAGFRVAVPQGWTRSVTSGQINYSPDGGTHLLRFAVNPNAPQNSLDHFLGLEQTVGNFRDYRRLVLRANTYQGYPGALWEFSWNAEQFGPRHAIDQSFVTPDGTEYLIYVGYPEGEWAAGRQVFDTALSTYSLT</sequence>
<keyword evidence="2" id="KW-0723">Serine/threonine-protein kinase</keyword>
<name>A0ABW6INK4_STRWE</name>
<dbReference type="RefSeq" id="WP_386249508.1">
    <property type="nucleotide sequence ID" value="NZ_JBHTRV010000003.1"/>
</dbReference>
<dbReference type="InterPro" id="IPR011009">
    <property type="entry name" value="Kinase-like_dom_sf"/>
</dbReference>
<gene>
    <name evidence="10" type="ORF">ACFQ63_05645</name>
</gene>
<evidence type="ECO:0000256" key="5">
    <source>
        <dbReference type="ARBA" id="ARBA00022777"/>
    </source>
</evidence>
<evidence type="ECO:0000256" key="8">
    <source>
        <dbReference type="SAM" id="Phobius"/>
    </source>
</evidence>
<evidence type="ECO:0000256" key="4">
    <source>
        <dbReference type="ARBA" id="ARBA00022741"/>
    </source>
</evidence>
<evidence type="ECO:0000256" key="2">
    <source>
        <dbReference type="ARBA" id="ARBA00022527"/>
    </source>
</evidence>
<dbReference type="GO" id="GO:0004674">
    <property type="term" value="F:protein serine/threonine kinase activity"/>
    <property type="evidence" value="ECO:0007669"/>
    <property type="project" value="UniProtKB-EC"/>
</dbReference>
<dbReference type="EMBL" id="JBHTRV010000003">
    <property type="protein sequence ID" value="MFE5979174.1"/>
    <property type="molecule type" value="Genomic_DNA"/>
</dbReference>
<protein>
    <recommendedName>
        <fullName evidence="1">non-specific serine/threonine protein kinase</fullName>
        <ecNumber evidence="1">2.7.11.1</ecNumber>
    </recommendedName>
</protein>
<feature type="transmembrane region" description="Helical" evidence="8">
    <location>
        <begin position="320"/>
        <end position="342"/>
    </location>
</feature>
<feature type="compositionally biased region" description="Low complexity" evidence="7">
    <location>
        <begin position="268"/>
        <end position="280"/>
    </location>
</feature>
<feature type="compositionally biased region" description="Pro residues" evidence="7">
    <location>
        <begin position="360"/>
        <end position="480"/>
    </location>
</feature>
<dbReference type="PANTHER" id="PTHR43289">
    <property type="entry name" value="MITOGEN-ACTIVATED PROTEIN KINASE KINASE KINASE 20-RELATED"/>
    <property type="match status" value="1"/>
</dbReference>
<keyword evidence="8" id="KW-0812">Transmembrane</keyword>
<dbReference type="InterPro" id="IPR000719">
    <property type="entry name" value="Prot_kinase_dom"/>
</dbReference>
<evidence type="ECO:0000313" key="10">
    <source>
        <dbReference type="EMBL" id="MFE5979174.1"/>
    </source>
</evidence>
<keyword evidence="8" id="KW-1133">Transmembrane helix</keyword>
<dbReference type="InterPro" id="IPR008271">
    <property type="entry name" value="Ser/Thr_kinase_AS"/>
</dbReference>
<evidence type="ECO:0000256" key="1">
    <source>
        <dbReference type="ARBA" id="ARBA00012513"/>
    </source>
</evidence>
<dbReference type="EC" id="2.7.11.1" evidence="1"/>
<feature type="region of interest" description="Disordered" evidence="7">
    <location>
        <begin position="348"/>
        <end position="487"/>
    </location>
</feature>
<evidence type="ECO:0000259" key="9">
    <source>
        <dbReference type="PROSITE" id="PS50011"/>
    </source>
</evidence>
<feature type="region of interest" description="Disordered" evidence="7">
    <location>
        <begin position="254"/>
        <end position="314"/>
    </location>
</feature>
<feature type="domain" description="Protein kinase" evidence="9">
    <location>
        <begin position="1"/>
        <end position="246"/>
    </location>
</feature>
<dbReference type="Gene3D" id="1.10.510.10">
    <property type="entry name" value="Transferase(Phosphotransferase) domain 1"/>
    <property type="match status" value="1"/>
</dbReference>
<dbReference type="SUPFAM" id="SSF56112">
    <property type="entry name" value="Protein kinase-like (PK-like)"/>
    <property type="match status" value="1"/>
</dbReference>
<proteinExistence type="predicted"/>
<dbReference type="PROSITE" id="PS00108">
    <property type="entry name" value="PROTEIN_KINASE_ST"/>
    <property type="match status" value="1"/>
</dbReference>
<reference evidence="10 11" key="1">
    <citation type="submission" date="2024-09" db="EMBL/GenBank/DDBJ databases">
        <title>The Natural Products Discovery Center: Release of the First 8490 Sequenced Strains for Exploring Actinobacteria Biosynthetic Diversity.</title>
        <authorList>
            <person name="Kalkreuter E."/>
            <person name="Kautsar S.A."/>
            <person name="Yang D."/>
            <person name="Bader C.D."/>
            <person name="Teijaro C.N."/>
            <person name="Fluegel L."/>
            <person name="Davis C.M."/>
            <person name="Simpson J.R."/>
            <person name="Lauterbach L."/>
            <person name="Steele A.D."/>
            <person name="Gui C."/>
            <person name="Meng S."/>
            <person name="Li G."/>
            <person name="Viehrig K."/>
            <person name="Ye F."/>
            <person name="Su P."/>
            <person name="Kiefer A.F."/>
            <person name="Nichols A."/>
            <person name="Cepeda A.J."/>
            <person name="Yan W."/>
            <person name="Fan B."/>
            <person name="Jiang Y."/>
            <person name="Adhikari A."/>
            <person name="Zheng C.-J."/>
            <person name="Schuster L."/>
            <person name="Cowan T.M."/>
            <person name="Smanski M.J."/>
            <person name="Chevrette M.G."/>
            <person name="De Carvalho L.P.S."/>
            <person name="Shen B."/>
        </authorList>
    </citation>
    <scope>NUCLEOTIDE SEQUENCE [LARGE SCALE GENOMIC DNA]</scope>
    <source>
        <strain evidence="10 11">NPDC056472</strain>
    </source>
</reference>
<dbReference type="PANTHER" id="PTHR43289:SF6">
    <property type="entry name" value="SERINE_THREONINE-PROTEIN KINASE NEKL-3"/>
    <property type="match status" value="1"/>
</dbReference>
<keyword evidence="4" id="KW-0547">Nucleotide-binding</keyword>
<dbReference type="PROSITE" id="PS50011">
    <property type="entry name" value="PROTEIN_KINASE_DOM"/>
    <property type="match status" value="1"/>
</dbReference>